<dbReference type="AlphaFoldDB" id="A0A1J1J3I6"/>
<gene>
    <name evidence="1" type="ORF">CLUMA_CG019294</name>
</gene>
<proteinExistence type="predicted"/>
<evidence type="ECO:0000313" key="1">
    <source>
        <dbReference type="EMBL" id="CRL06364.1"/>
    </source>
</evidence>
<dbReference type="EMBL" id="CVRI01000066">
    <property type="protein sequence ID" value="CRL06364.1"/>
    <property type="molecule type" value="Genomic_DNA"/>
</dbReference>
<evidence type="ECO:0000313" key="2">
    <source>
        <dbReference type="Proteomes" id="UP000183832"/>
    </source>
</evidence>
<organism evidence="1 2">
    <name type="scientific">Clunio marinus</name>
    <dbReference type="NCBI Taxonomy" id="568069"/>
    <lineage>
        <taxon>Eukaryota</taxon>
        <taxon>Metazoa</taxon>
        <taxon>Ecdysozoa</taxon>
        <taxon>Arthropoda</taxon>
        <taxon>Hexapoda</taxon>
        <taxon>Insecta</taxon>
        <taxon>Pterygota</taxon>
        <taxon>Neoptera</taxon>
        <taxon>Endopterygota</taxon>
        <taxon>Diptera</taxon>
        <taxon>Nematocera</taxon>
        <taxon>Chironomoidea</taxon>
        <taxon>Chironomidae</taxon>
        <taxon>Clunio</taxon>
    </lineage>
</organism>
<protein>
    <submittedName>
        <fullName evidence="1">CLUMA_CG019294, isoform A</fullName>
    </submittedName>
</protein>
<sequence length="76" mass="8756">MNRFTPLICSKPCLSRLRIAISEAYTGSSHVWTPHCGAFLLIELLSYMKAVEECTGWYTPYPDDDKVFYLSVHIRI</sequence>
<name>A0A1J1J3I6_9DIPT</name>
<keyword evidence="2" id="KW-1185">Reference proteome</keyword>
<reference evidence="1 2" key="1">
    <citation type="submission" date="2015-04" db="EMBL/GenBank/DDBJ databases">
        <authorList>
            <person name="Syromyatnikov M.Y."/>
            <person name="Popov V.N."/>
        </authorList>
    </citation>
    <scope>NUCLEOTIDE SEQUENCE [LARGE SCALE GENOMIC DNA]</scope>
</reference>
<accession>A0A1J1J3I6</accession>
<dbReference type="Proteomes" id="UP000183832">
    <property type="component" value="Unassembled WGS sequence"/>
</dbReference>